<name>A0AAU4K6F6_9NOCA</name>
<feature type="transmembrane region" description="Helical" evidence="1">
    <location>
        <begin position="61"/>
        <end position="81"/>
    </location>
</feature>
<keyword evidence="3" id="KW-1185">Reference proteome</keyword>
<evidence type="ECO:0000313" key="2">
    <source>
        <dbReference type="EMBL" id="WUM21623.1"/>
    </source>
</evidence>
<accession>A0AAU4K6F6</accession>
<gene>
    <name evidence="2" type="ORF">OG579_07560</name>
</gene>
<proteinExistence type="predicted"/>
<feature type="transmembrane region" description="Helical" evidence="1">
    <location>
        <begin position="33"/>
        <end position="54"/>
    </location>
</feature>
<dbReference type="AlphaFoldDB" id="A0AAU4K6F6"/>
<evidence type="ECO:0000256" key="1">
    <source>
        <dbReference type="SAM" id="Phobius"/>
    </source>
</evidence>
<dbReference type="EMBL" id="CP108021">
    <property type="protein sequence ID" value="WUM21623.1"/>
    <property type="molecule type" value="Genomic_DNA"/>
</dbReference>
<feature type="transmembrane region" description="Helical" evidence="1">
    <location>
        <begin position="7"/>
        <end position="27"/>
    </location>
</feature>
<keyword evidence="1" id="KW-0812">Transmembrane</keyword>
<protein>
    <recommendedName>
        <fullName evidence="4">Mce-associated membrane protein</fullName>
    </recommendedName>
</protein>
<dbReference type="KEGG" id="whr:OG579_07560"/>
<dbReference type="Proteomes" id="UP001432128">
    <property type="component" value="Chromosome"/>
</dbReference>
<reference evidence="2 3" key="1">
    <citation type="submission" date="2022-10" db="EMBL/GenBank/DDBJ databases">
        <title>The complete genomes of actinobacterial strains from the NBC collection.</title>
        <authorList>
            <person name="Joergensen T.S."/>
            <person name="Alvarez Arevalo M."/>
            <person name="Sterndorff E.B."/>
            <person name="Faurdal D."/>
            <person name="Vuksanovic O."/>
            <person name="Mourched A.-S."/>
            <person name="Charusanti P."/>
            <person name="Shaw S."/>
            <person name="Blin K."/>
            <person name="Weber T."/>
        </authorList>
    </citation>
    <scope>NUCLEOTIDE SEQUENCE [LARGE SCALE GENOMIC DNA]</scope>
    <source>
        <strain evidence="2 3">NBC_00319</strain>
    </source>
</reference>
<dbReference type="RefSeq" id="WP_328858637.1">
    <property type="nucleotide sequence ID" value="NZ_CP108021.1"/>
</dbReference>
<keyword evidence="1" id="KW-1133">Transmembrane helix</keyword>
<evidence type="ECO:0008006" key="4">
    <source>
        <dbReference type="Google" id="ProtNLM"/>
    </source>
</evidence>
<sequence length="211" mass="21206">MTGVGSRLSLPGTVIAAGAAAVWLGALVGWAPWWVSSVVTVVAVAAVVVGIGSVSRRRRNLLATTTLVLAVTLAAVVAVSATHLVDRRAVDHAADTAARDAGPLVCRVVDRGTAAARAAALDAATADLADRLRSGAGALDGPQPSGADVTAGCVPVETGVTAVSGAGADVVVAVNVTERQGTDTSTVGRVLAAHLRRVDDRWRVATLEVLR</sequence>
<keyword evidence="1" id="KW-0472">Membrane</keyword>
<organism evidence="2 3">
    <name type="scientific">Williamsia herbipolensis</name>
    <dbReference type="NCBI Taxonomy" id="1603258"/>
    <lineage>
        <taxon>Bacteria</taxon>
        <taxon>Bacillati</taxon>
        <taxon>Actinomycetota</taxon>
        <taxon>Actinomycetes</taxon>
        <taxon>Mycobacteriales</taxon>
        <taxon>Nocardiaceae</taxon>
        <taxon>Williamsia</taxon>
    </lineage>
</organism>
<evidence type="ECO:0000313" key="3">
    <source>
        <dbReference type="Proteomes" id="UP001432128"/>
    </source>
</evidence>